<name>H0I2U0_9HYPH</name>
<dbReference type="AlphaFoldDB" id="H0I2U0"/>
<gene>
    <name evidence="1" type="ORF">MAXJ12_33979</name>
</gene>
<dbReference type="InterPro" id="IPR029062">
    <property type="entry name" value="Class_I_gatase-like"/>
</dbReference>
<sequence length="46" mass="4761">MGTDECRVVRDGYVITGGSVTAGIDFALVVVAEIFGRAPPGPPTRL</sequence>
<proteinExistence type="predicted"/>
<protein>
    <recommendedName>
        <fullName evidence="3">ThiJ/PfpI domain-containing protein</fullName>
    </recommendedName>
</protein>
<reference evidence="1 2" key="1">
    <citation type="journal article" date="2012" name="J. Bacteriol.">
        <title>Draft Genome Sequence of Mesorhizobium alhagi CCNWXJ12-2T, a Novel Salt-Resistant Species Isolated from the Desert of Northwestern China.</title>
        <authorList>
            <person name="Zhou M."/>
            <person name="Chen W."/>
            <person name="Chen H."/>
            <person name="Wei G."/>
        </authorList>
    </citation>
    <scope>NUCLEOTIDE SEQUENCE [LARGE SCALE GENOMIC DNA]</scope>
    <source>
        <strain evidence="1 2">CCNWXJ12-2</strain>
    </source>
</reference>
<evidence type="ECO:0000313" key="1">
    <source>
        <dbReference type="EMBL" id="EHK52714.1"/>
    </source>
</evidence>
<evidence type="ECO:0000313" key="2">
    <source>
        <dbReference type="Proteomes" id="UP000003250"/>
    </source>
</evidence>
<dbReference type="SUPFAM" id="SSF52317">
    <property type="entry name" value="Class I glutamine amidotransferase-like"/>
    <property type="match status" value="1"/>
</dbReference>
<organism evidence="1 2">
    <name type="scientific">Mesorhizobium alhagi CCNWXJ12-2</name>
    <dbReference type="NCBI Taxonomy" id="1107882"/>
    <lineage>
        <taxon>Bacteria</taxon>
        <taxon>Pseudomonadati</taxon>
        <taxon>Pseudomonadota</taxon>
        <taxon>Alphaproteobacteria</taxon>
        <taxon>Hyphomicrobiales</taxon>
        <taxon>Phyllobacteriaceae</taxon>
        <taxon>Allomesorhizobium</taxon>
    </lineage>
</organism>
<dbReference type="Proteomes" id="UP000003250">
    <property type="component" value="Unassembled WGS sequence"/>
</dbReference>
<dbReference type="EMBL" id="AHAM01000306">
    <property type="protein sequence ID" value="EHK52714.1"/>
    <property type="molecule type" value="Genomic_DNA"/>
</dbReference>
<keyword evidence="2" id="KW-1185">Reference proteome</keyword>
<accession>H0I2U0</accession>
<evidence type="ECO:0008006" key="3">
    <source>
        <dbReference type="Google" id="ProtNLM"/>
    </source>
</evidence>
<dbReference type="PATRIC" id="fig|1107882.3.peg.6562"/>
<dbReference type="Gene3D" id="3.40.50.880">
    <property type="match status" value="1"/>
</dbReference>